<dbReference type="RefSeq" id="WP_339946399.1">
    <property type="nucleotide sequence ID" value="NZ_BAABGA010000064.1"/>
</dbReference>
<keyword evidence="3" id="KW-1185">Reference proteome</keyword>
<organism evidence="2 3">
    <name type="scientific">Novipirellula rosea</name>
    <dbReference type="NCBI Taxonomy" id="1031540"/>
    <lineage>
        <taxon>Bacteria</taxon>
        <taxon>Pseudomonadati</taxon>
        <taxon>Planctomycetota</taxon>
        <taxon>Planctomycetia</taxon>
        <taxon>Pirellulales</taxon>
        <taxon>Pirellulaceae</taxon>
        <taxon>Novipirellula</taxon>
    </lineage>
</organism>
<gene>
    <name evidence="2" type="ORF">GCM10023156_47930</name>
</gene>
<comment type="similarity">
    <text evidence="1">Belongs to the CutA family.</text>
</comment>
<reference evidence="3" key="1">
    <citation type="journal article" date="2019" name="Int. J. Syst. Evol. Microbiol.">
        <title>The Global Catalogue of Microorganisms (GCM) 10K type strain sequencing project: providing services to taxonomists for standard genome sequencing and annotation.</title>
        <authorList>
            <consortium name="The Broad Institute Genomics Platform"/>
            <consortium name="The Broad Institute Genome Sequencing Center for Infectious Disease"/>
            <person name="Wu L."/>
            <person name="Ma J."/>
        </authorList>
    </citation>
    <scope>NUCLEOTIDE SEQUENCE [LARGE SCALE GENOMIC DNA]</scope>
    <source>
        <strain evidence="3">JCM 17759</strain>
    </source>
</reference>
<sequence>MEDSSPLALIISTVELEADAQRIANDLVAQSLAACVQIDGPIQSVYRWNGQVEQATEFRLMIKTTLAVWPKLKERLLKMHPYDEPEIIMLPVAGASQGYQSWVIEQTT</sequence>
<dbReference type="Proteomes" id="UP001500840">
    <property type="component" value="Unassembled WGS sequence"/>
</dbReference>
<dbReference type="InterPro" id="IPR015867">
    <property type="entry name" value="N-reg_PII/ATP_PRibTrfase_C"/>
</dbReference>
<dbReference type="EMBL" id="BAABGA010000064">
    <property type="protein sequence ID" value="GAA4463133.1"/>
    <property type="molecule type" value="Genomic_DNA"/>
</dbReference>
<name>A0ABP8NBK0_9BACT</name>
<dbReference type="PANTHER" id="PTHR23419:SF8">
    <property type="entry name" value="FI09726P"/>
    <property type="match status" value="1"/>
</dbReference>
<evidence type="ECO:0000313" key="3">
    <source>
        <dbReference type="Proteomes" id="UP001500840"/>
    </source>
</evidence>
<dbReference type="SUPFAM" id="SSF54913">
    <property type="entry name" value="GlnB-like"/>
    <property type="match status" value="1"/>
</dbReference>
<dbReference type="InterPro" id="IPR011322">
    <property type="entry name" value="N-reg_PII-like_a/b"/>
</dbReference>
<evidence type="ECO:0000256" key="1">
    <source>
        <dbReference type="ARBA" id="ARBA00010169"/>
    </source>
</evidence>
<dbReference type="PANTHER" id="PTHR23419">
    <property type="entry name" value="DIVALENT CATION TOLERANCE CUTA-RELATED"/>
    <property type="match status" value="1"/>
</dbReference>
<accession>A0ABP8NBK0</accession>
<evidence type="ECO:0000313" key="2">
    <source>
        <dbReference type="EMBL" id="GAA4463133.1"/>
    </source>
</evidence>
<dbReference type="Pfam" id="PF03091">
    <property type="entry name" value="CutA1"/>
    <property type="match status" value="1"/>
</dbReference>
<dbReference type="Gene3D" id="3.30.70.120">
    <property type="match status" value="1"/>
</dbReference>
<dbReference type="InterPro" id="IPR004323">
    <property type="entry name" value="Ion_tolerance_CutA"/>
</dbReference>
<proteinExistence type="inferred from homology"/>
<protein>
    <submittedName>
        <fullName evidence="2">Divalent-cation tolerance protein CutA</fullName>
    </submittedName>
</protein>
<comment type="caution">
    <text evidence="2">The sequence shown here is derived from an EMBL/GenBank/DDBJ whole genome shotgun (WGS) entry which is preliminary data.</text>
</comment>